<evidence type="ECO:0000259" key="6">
    <source>
        <dbReference type="Pfam" id="PF03151"/>
    </source>
</evidence>
<comment type="subcellular location">
    <subcellularLocation>
        <location evidence="1">Membrane</location>
        <topology evidence="1">Multi-pass membrane protein</topology>
    </subcellularLocation>
</comment>
<dbReference type="SUPFAM" id="SSF103481">
    <property type="entry name" value="Multidrug resistance efflux transporter EmrE"/>
    <property type="match status" value="1"/>
</dbReference>
<proteinExistence type="predicted"/>
<evidence type="ECO:0000256" key="1">
    <source>
        <dbReference type="ARBA" id="ARBA00004141"/>
    </source>
</evidence>
<evidence type="ECO:0000256" key="2">
    <source>
        <dbReference type="ARBA" id="ARBA00022692"/>
    </source>
</evidence>
<reference evidence="7" key="1">
    <citation type="submission" date="2021-04" db="EMBL/GenBank/DDBJ databases">
        <authorList>
            <person name="Cornetti L."/>
        </authorList>
    </citation>
    <scope>NUCLEOTIDE SEQUENCE</scope>
</reference>
<gene>
    <name evidence="7" type="primary">EOG090X07UV</name>
</gene>
<protein>
    <submittedName>
        <fullName evidence="7">EOG090X07UV</fullName>
    </submittedName>
</protein>
<dbReference type="InterPro" id="IPR050186">
    <property type="entry name" value="TPT_transporter"/>
</dbReference>
<accession>A0A9N6WTL6</accession>
<keyword evidence="2 5" id="KW-0812">Transmembrane</keyword>
<keyword evidence="4 5" id="KW-0472">Membrane</keyword>
<dbReference type="EMBL" id="OC985930">
    <property type="protein sequence ID" value="CAG4642585.1"/>
    <property type="molecule type" value="Genomic_DNA"/>
</dbReference>
<dbReference type="InterPro" id="IPR004853">
    <property type="entry name" value="Sugar_P_trans_dom"/>
</dbReference>
<keyword evidence="3 5" id="KW-1133">Transmembrane helix</keyword>
<feature type="transmembrane region" description="Helical" evidence="5">
    <location>
        <begin position="286"/>
        <end position="303"/>
    </location>
</feature>
<feature type="transmembrane region" description="Helical" evidence="5">
    <location>
        <begin position="158"/>
        <end position="178"/>
    </location>
</feature>
<name>A0A9N6WTL6_9CRUS</name>
<feature type="transmembrane region" description="Helical" evidence="5">
    <location>
        <begin position="133"/>
        <end position="152"/>
    </location>
</feature>
<sequence length="338" mass="38437">MTDRRQIREGTRIIILCFFWYIVSSSNNVIGKLILNEFPYPMTITVVQLLSISLYSGPLLSFWKIRPGLQNSFSKDYYWKLIIPLAFGKFLSSVFSHISIWKVPVSFAHTVKASMPLFTVMLSRVITGERQTFQVYLSLVPIIMGVAVASMTEISFDLLGMLSALVSTCGFSLQHIFSKKVLHNTGIHHLRLLHMLGYLALFMFAPIWAVFDLWRIIQHINIAPSTDMKHIMGYLFFDGLLCWLQNVIAFSVLNLVSPLTYAVANASKRIVVISFSLFMLGNPVTLFNIFGMCLAIGGVLSYNKAKYDANQRKKNLTVLPMVHEKNGAYKPNYHRFDI</sequence>
<feature type="transmembrane region" description="Helical" evidence="5">
    <location>
        <begin position="190"/>
        <end position="211"/>
    </location>
</feature>
<feature type="domain" description="Sugar phosphate transporter" evidence="6">
    <location>
        <begin position="12"/>
        <end position="303"/>
    </location>
</feature>
<evidence type="ECO:0000256" key="5">
    <source>
        <dbReference type="SAM" id="Phobius"/>
    </source>
</evidence>
<evidence type="ECO:0000256" key="4">
    <source>
        <dbReference type="ARBA" id="ARBA00023136"/>
    </source>
</evidence>
<feature type="transmembrane region" description="Helical" evidence="5">
    <location>
        <begin position="42"/>
        <end position="65"/>
    </location>
</feature>
<feature type="transmembrane region" description="Helical" evidence="5">
    <location>
        <begin position="12"/>
        <end position="30"/>
    </location>
</feature>
<dbReference type="Pfam" id="PF03151">
    <property type="entry name" value="TPT"/>
    <property type="match status" value="1"/>
</dbReference>
<organism evidence="7">
    <name type="scientific">Evadne anonyx</name>
    <dbReference type="NCBI Taxonomy" id="141404"/>
    <lineage>
        <taxon>Eukaryota</taxon>
        <taxon>Metazoa</taxon>
        <taxon>Ecdysozoa</taxon>
        <taxon>Arthropoda</taxon>
        <taxon>Crustacea</taxon>
        <taxon>Branchiopoda</taxon>
        <taxon>Diplostraca</taxon>
        <taxon>Cladocera</taxon>
        <taxon>Onychopoda</taxon>
        <taxon>Podonidae</taxon>
        <taxon>Evadne</taxon>
    </lineage>
</organism>
<dbReference type="GO" id="GO:0016020">
    <property type="term" value="C:membrane"/>
    <property type="evidence" value="ECO:0007669"/>
    <property type="project" value="UniProtKB-SubCell"/>
</dbReference>
<dbReference type="PANTHER" id="PTHR11132">
    <property type="entry name" value="SOLUTE CARRIER FAMILY 35"/>
    <property type="match status" value="1"/>
</dbReference>
<dbReference type="InterPro" id="IPR037185">
    <property type="entry name" value="EmrE-like"/>
</dbReference>
<feature type="transmembrane region" description="Helical" evidence="5">
    <location>
        <begin position="77"/>
        <end position="101"/>
    </location>
</feature>
<feature type="transmembrane region" description="Helical" evidence="5">
    <location>
        <begin position="231"/>
        <end position="252"/>
    </location>
</feature>
<dbReference type="AlphaFoldDB" id="A0A9N6WTL6"/>
<evidence type="ECO:0000313" key="7">
    <source>
        <dbReference type="EMBL" id="CAG4642585.1"/>
    </source>
</evidence>
<evidence type="ECO:0000256" key="3">
    <source>
        <dbReference type="ARBA" id="ARBA00022989"/>
    </source>
</evidence>